<dbReference type="InterPro" id="IPR003661">
    <property type="entry name" value="HisK_dim/P_dom"/>
</dbReference>
<protein>
    <recommendedName>
        <fullName evidence="2">histidine kinase</fullName>
        <ecNumber evidence="2">2.7.13.3</ecNumber>
    </recommendedName>
</protein>
<feature type="transmembrane region" description="Helical" evidence="10">
    <location>
        <begin position="328"/>
        <end position="347"/>
    </location>
</feature>
<proteinExistence type="predicted"/>
<evidence type="ECO:0000259" key="11">
    <source>
        <dbReference type="PROSITE" id="PS50109"/>
    </source>
</evidence>
<keyword evidence="13" id="KW-1185">Reference proteome</keyword>
<feature type="transmembrane region" description="Helical" evidence="10">
    <location>
        <begin position="207"/>
        <end position="232"/>
    </location>
</feature>
<dbReference type="PANTHER" id="PTHR43065:SF10">
    <property type="entry name" value="PEROXIDE STRESS-ACTIVATED HISTIDINE KINASE MAK3"/>
    <property type="match status" value="1"/>
</dbReference>
<comment type="caution">
    <text evidence="12">The sequence shown here is derived from an EMBL/GenBank/DDBJ whole genome shotgun (WGS) entry which is preliminary data.</text>
</comment>
<dbReference type="PRINTS" id="PR00344">
    <property type="entry name" value="BCTRLSENSOR"/>
</dbReference>
<feature type="transmembrane region" description="Helical" evidence="10">
    <location>
        <begin position="177"/>
        <end position="200"/>
    </location>
</feature>
<evidence type="ECO:0000256" key="3">
    <source>
        <dbReference type="ARBA" id="ARBA00022553"/>
    </source>
</evidence>
<organism evidence="12 13">
    <name type="scientific">Algoriphagus antarcticus</name>
    <dbReference type="NCBI Taxonomy" id="238540"/>
    <lineage>
        <taxon>Bacteria</taxon>
        <taxon>Pseudomonadati</taxon>
        <taxon>Bacteroidota</taxon>
        <taxon>Cytophagia</taxon>
        <taxon>Cytophagales</taxon>
        <taxon>Cyclobacteriaceae</taxon>
        <taxon>Algoriphagus</taxon>
    </lineage>
</organism>
<dbReference type="SUPFAM" id="SSF55874">
    <property type="entry name" value="ATPase domain of HSP90 chaperone/DNA topoisomerase II/histidine kinase"/>
    <property type="match status" value="1"/>
</dbReference>
<sequence length="709" mass="80834">MKGDAKLGSLYWGILLMVSFFLLSIILLQNNLFNEEYKVENISFYKKEKGEFQSVDFTSNTDGKSYSLGFVSDTVWAKIDLTNFEQNQVNSILEVGNPTFRIVELYKSGDGESINQIKRISIDHLGKSNPFTYPYPIFKVKINRGDAYYLKIFSTEPVNFSVGIDSEDAFYHKYTKIISLVSVYIGVMIALLLYNLFLYFSVKDKVYFFYCLYILFISAAQLSLLGYSYFLIFFQNSIWYENSIIIFSSLSGIFGVLFLRNFLQTKKHLSGINKGLTLIVIVYSFGAIFRVLGFVSLSYSFTDVGGLLVVVFFMSTGIIMARRGYRPAFYFLAAWGFFLFGLLLFVFQNQGVINFGSFSNLPMLVGTAFEAILLSLALADRINILKKEKEDEQNEKLRVLHDNRELIKQQNTMLEDKVKIRTDELEQALRNLQNTQSQLVNQEKMASLGQLTAGIAHEINNPINFVSSNIMPLKRDIKDIMEVIAFYRITGAKEFSPDSQKEAKQLEEDLELDYVLDEVNQLLKGMDDGARRTVEIVKGLRLFSRVDEQDMKKVDIHDGINSTIILLNSTMSTKIRIIRDFEELPLVECLAGKINQVFMNIINNAIHALADHIDCISDPKIEVRTRSLGEFITIEIIDNGWGMPEHVKQRIFEPFFTTKAVGKGTGLGLSIVYSIIESHKGTLEVITKESQGTTFKITLPIHQSTQRYE</sequence>
<evidence type="ECO:0000256" key="7">
    <source>
        <dbReference type="ARBA" id="ARBA00022840"/>
    </source>
</evidence>
<keyword evidence="6" id="KW-0418">Kinase</keyword>
<dbReference type="CDD" id="cd00082">
    <property type="entry name" value="HisKA"/>
    <property type="match status" value="1"/>
</dbReference>
<keyword evidence="4" id="KW-0808">Transferase</keyword>
<feature type="transmembrane region" description="Helical" evidence="10">
    <location>
        <begin position="244"/>
        <end position="263"/>
    </location>
</feature>
<keyword evidence="7" id="KW-0067">ATP-binding</keyword>
<keyword evidence="5" id="KW-0547">Nucleotide-binding</keyword>
<evidence type="ECO:0000256" key="4">
    <source>
        <dbReference type="ARBA" id="ARBA00022679"/>
    </source>
</evidence>
<dbReference type="AlphaFoldDB" id="A0A3E0DG74"/>
<dbReference type="Gene3D" id="2.60.40.2380">
    <property type="match status" value="1"/>
</dbReference>
<dbReference type="Gene3D" id="3.30.565.10">
    <property type="entry name" value="Histidine kinase-like ATPase, C-terminal domain"/>
    <property type="match status" value="1"/>
</dbReference>
<feature type="domain" description="Histidine kinase" evidence="11">
    <location>
        <begin position="454"/>
        <end position="703"/>
    </location>
</feature>
<feature type="coiled-coil region" evidence="9">
    <location>
        <begin position="375"/>
        <end position="445"/>
    </location>
</feature>
<keyword evidence="10" id="KW-1133">Transmembrane helix</keyword>
<dbReference type="InterPro" id="IPR004358">
    <property type="entry name" value="Sig_transdc_His_kin-like_C"/>
</dbReference>
<evidence type="ECO:0000256" key="5">
    <source>
        <dbReference type="ARBA" id="ARBA00022741"/>
    </source>
</evidence>
<evidence type="ECO:0000313" key="12">
    <source>
        <dbReference type="EMBL" id="REG81685.1"/>
    </source>
</evidence>
<dbReference type="Pfam" id="PF02518">
    <property type="entry name" value="HATPase_c"/>
    <property type="match status" value="1"/>
</dbReference>
<dbReference type="InterPro" id="IPR036097">
    <property type="entry name" value="HisK_dim/P_sf"/>
</dbReference>
<accession>A0A3E0DG74</accession>
<dbReference type="EMBL" id="QUNF01000025">
    <property type="protein sequence ID" value="REG81685.1"/>
    <property type="molecule type" value="Genomic_DNA"/>
</dbReference>
<dbReference type="EC" id="2.7.13.3" evidence="2"/>
<gene>
    <name evidence="12" type="ORF">C8N25_12529</name>
</gene>
<dbReference type="PROSITE" id="PS50109">
    <property type="entry name" value="HIS_KIN"/>
    <property type="match status" value="1"/>
</dbReference>
<dbReference type="InterPro" id="IPR003594">
    <property type="entry name" value="HATPase_dom"/>
</dbReference>
<dbReference type="InterPro" id="IPR011622">
    <property type="entry name" value="7TMR_DISM_rcpt_extracell_dom2"/>
</dbReference>
<dbReference type="Proteomes" id="UP000256405">
    <property type="component" value="Unassembled WGS sequence"/>
</dbReference>
<feature type="transmembrane region" description="Helical" evidence="10">
    <location>
        <begin position="304"/>
        <end position="321"/>
    </location>
</feature>
<reference evidence="12 13" key="1">
    <citation type="submission" date="2018-08" db="EMBL/GenBank/DDBJ databases">
        <title>Genomic Encyclopedia of Archaeal and Bacterial Type Strains, Phase II (KMG-II): from individual species to whole genera.</title>
        <authorList>
            <person name="Goeker M."/>
        </authorList>
    </citation>
    <scope>NUCLEOTIDE SEQUENCE [LARGE SCALE GENOMIC DNA]</scope>
    <source>
        <strain evidence="12 13">DSM 15986</strain>
    </source>
</reference>
<dbReference type="InterPro" id="IPR036890">
    <property type="entry name" value="HATPase_C_sf"/>
</dbReference>
<keyword evidence="10" id="KW-0472">Membrane</keyword>
<dbReference type="OrthoDB" id="9806995at2"/>
<evidence type="ECO:0000256" key="9">
    <source>
        <dbReference type="SAM" id="Coils"/>
    </source>
</evidence>
<feature type="transmembrane region" description="Helical" evidence="10">
    <location>
        <begin position="7"/>
        <end position="28"/>
    </location>
</feature>
<keyword evidence="3" id="KW-0597">Phosphoprotein</keyword>
<evidence type="ECO:0000256" key="1">
    <source>
        <dbReference type="ARBA" id="ARBA00000085"/>
    </source>
</evidence>
<feature type="transmembrane region" description="Helical" evidence="10">
    <location>
        <begin position="275"/>
        <end position="298"/>
    </location>
</feature>
<dbReference type="Gene3D" id="1.10.287.130">
    <property type="match status" value="1"/>
</dbReference>
<dbReference type="SUPFAM" id="SSF47384">
    <property type="entry name" value="Homodimeric domain of signal transducing histidine kinase"/>
    <property type="match status" value="1"/>
</dbReference>
<dbReference type="GO" id="GO:0000155">
    <property type="term" value="F:phosphorelay sensor kinase activity"/>
    <property type="evidence" value="ECO:0007669"/>
    <property type="project" value="InterPro"/>
</dbReference>
<dbReference type="InterPro" id="IPR005467">
    <property type="entry name" value="His_kinase_dom"/>
</dbReference>
<evidence type="ECO:0000256" key="8">
    <source>
        <dbReference type="ARBA" id="ARBA00023012"/>
    </source>
</evidence>
<comment type="catalytic activity">
    <reaction evidence="1">
        <text>ATP + protein L-histidine = ADP + protein N-phospho-L-histidine.</text>
        <dbReference type="EC" id="2.7.13.3"/>
    </reaction>
</comment>
<dbReference type="Pfam" id="PF07696">
    <property type="entry name" value="7TMR-DISMED2"/>
    <property type="match status" value="1"/>
</dbReference>
<dbReference type="Pfam" id="PF07695">
    <property type="entry name" value="7TMR-DISM_7TM"/>
    <property type="match status" value="1"/>
</dbReference>
<keyword evidence="9" id="KW-0175">Coiled coil</keyword>
<dbReference type="PANTHER" id="PTHR43065">
    <property type="entry name" value="SENSOR HISTIDINE KINASE"/>
    <property type="match status" value="1"/>
</dbReference>
<dbReference type="SMART" id="SM00388">
    <property type="entry name" value="HisKA"/>
    <property type="match status" value="1"/>
</dbReference>
<dbReference type="RefSeq" id="WP_116116592.1">
    <property type="nucleotide sequence ID" value="NZ_MSSW01000056.1"/>
</dbReference>
<evidence type="ECO:0000256" key="6">
    <source>
        <dbReference type="ARBA" id="ARBA00022777"/>
    </source>
</evidence>
<evidence type="ECO:0000256" key="10">
    <source>
        <dbReference type="SAM" id="Phobius"/>
    </source>
</evidence>
<evidence type="ECO:0000313" key="13">
    <source>
        <dbReference type="Proteomes" id="UP000256405"/>
    </source>
</evidence>
<keyword evidence="10" id="KW-0812">Transmembrane</keyword>
<dbReference type="GO" id="GO:0005524">
    <property type="term" value="F:ATP binding"/>
    <property type="evidence" value="ECO:0007669"/>
    <property type="project" value="UniProtKB-KW"/>
</dbReference>
<dbReference type="InterPro" id="IPR011623">
    <property type="entry name" value="7TMR_DISM_rcpt_extracell_dom1"/>
</dbReference>
<evidence type="ECO:0000256" key="2">
    <source>
        <dbReference type="ARBA" id="ARBA00012438"/>
    </source>
</evidence>
<keyword evidence="8" id="KW-0902">Two-component regulatory system</keyword>
<feature type="transmembrane region" description="Helical" evidence="10">
    <location>
        <begin position="359"/>
        <end position="379"/>
    </location>
</feature>
<name>A0A3E0DG74_9BACT</name>
<dbReference type="SMART" id="SM00387">
    <property type="entry name" value="HATPase_c"/>
    <property type="match status" value="1"/>
</dbReference>